<feature type="region of interest" description="Disordered" evidence="1">
    <location>
        <begin position="1"/>
        <end position="91"/>
    </location>
</feature>
<dbReference type="AlphaFoldDB" id="A0A453TEE4"/>
<evidence type="ECO:0000256" key="1">
    <source>
        <dbReference type="SAM" id="MobiDB-lite"/>
    </source>
</evidence>
<accession>A0A453TEE4</accession>
<dbReference type="Pfam" id="PF03101">
    <property type="entry name" value="FAR1"/>
    <property type="match status" value="1"/>
</dbReference>
<reference evidence="3" key="5">
    <citation type="journal article" date="2021" name="G3 (Bethesda)">
        <title>Aegilops tauschii genome assembly Aet v5.0 features greater sequence contiguity and improved annotation.</title>
        <authorList>
            <person name="Wang L."/>
            <person name="Zhu T."/>
            <person name="Rodriguez J.C."/>
            <person name="Deal K.R."/>
            <person name="Dubcovsky J."/>
            <person name="McGuire P.E."/>
            <person name="Lux T."/>
            <person name="Spannagl M."/>
            <person name="Mayer K.F.X."/>
            <person name="Baldrich P."/>
            <person name="Meyers B.C."/>
            <person name="Huo N."/>
            <person name="Gu Y.Q."/>
            <person name="Zhou H."/>
            <person name="Devos K.M."/>
            <person name="Bennetzen J.L."/>
            <person name="Unver T."/>
            <person name="Budak H."/>
            <person name="Gulick P.J."/>
            <person name="Galiba G."/>
            <person name="Kalapos B."/>
            <person name="Nelson D.R."/>
            <person name="Li P."/>
            <person name="You F.M."/>
            <person name="Luo M.C."/>
            <person name="Dvorak J."/>
        </authorList>
    </citation>
    <scope>NUCLEOTIDE SEQUENCE [LARGE SCALE GENOMIC DNA]</scope>
    <source>
        <strain evidence="3">cv. AL8/78</strain>
    </source>
</reference>
<dbReference type="PANTHER" id="PTHR46328:SF34">
    <property type="entry name" value="PROTEIN FAR1-RELATED SEQUENCE 5-LIKE"/>
    <property type="match status" value="1"/>
</dbReference>
<reference evidence="3" key="4">
    <citation type="submission" date="2019-03" db="UniProtKB">
        <authorList>
            <consortium name="EnsemblPlants"/>
        </authorList>
    </citation>
    <scope>IDENTIFICATION</scope>
</reference>
<name>A0A453TEE4_AEGTS</name>
<reference evidence="3" key="3">
    <citation type="journal article" date="2017" name="Nature">
        <title>Genome sequence of the progenitor of the wheat D genome Aegilops tauschii.</title>
        <authorList>
            <person name="Luo M.C."/>
            <person name="Gu Y.Q."/>
            <person name="Puiu D."/>
            <person name="Wang H."/>
            <person name="Twardziok S.O."/>
            <person name="Deal K.R."/>
            <person name="Huo N."/>
            <person name="Zhu T."/>
            <person name="Wang L."/>
            <person name="Wang Y."/>
            <person name="McGuire P.E."/>
            <person name="Liu S."/>
            <person name="Long H."/>
            <person name="Ramasamy R.K."/>
            <person name="Rodriguez J.C."/>
            <person name="Van S.L."/>
            <person name="Yuan L."/>
            <person name="Wang Z."/>
            <person name="Xia Z."/>
            <person name="Xiao L."/>
            <person name="Anderson O.D."/>
            <person name="Ouyang S."/>
            <person name="Liang Y."/>
            <person name="Zimin A.V."/>
            <person name="Pertea G."/>
            <person name="Qi P."/>
            <person name="Bennetzen J.L."/>
            <person name="Dai X."/>
            <person name="Dawson M.W."/>
            <person name="Muller H.G."/>
            <person name="Kugler K."/>
            <person name="Rivarola-Duarte L."/>
            <person name="Spannagl M."/>
            <person name="Mayer K.F.X."/>
            <person name="Lu F.H."/>
            <person name="Bevan M.W."/>
            <person name="Leroy P."/>
            <person name="Li P."/>
            <person name="You F.M."/>
            <person name="Sun Q."/>
            <person name="Liu Z."/>
            <person name="Lyons E."/>
            <person name="Wicker T."/>
            <person name="Salzberg S.L."/>
            <person name="Devos K.M."/>
            <person name="Dvorak J."/>
        </authorList>
    </citation>
    <scope>NUCLEOTIDE SEQUENCE [LARGE SCALE GENOMIC DNA]</scope>
    <source>
        <strain evidence="3">cv. AL8/78</strain>
    </source>
</reference>
<reference evidence="4" key="1">
    <citation type="journal article" date="2014" name="Science">
        <title>Ancient hybridizations among the ancestral genomes of bread wheat.</title>
        <authorList>
            <consortium name="International Wheat Genome Sequencing Consortium,"/>
            <person name="Marcussen T."/>
            <person name="Sandve S.R."/>
            <person name="Heier L."/>
            <person name="Spannagl M."/>
            <person name="Pfeifer M."/>
            <person name="Jakobsen K.S."/>
            <person name="Wulff B.B."/>
            <person name="Steuernagel B."/>
            <person name="Mayer K.F."/>
            <person name="Olsen O.A."/>
        </authorList>
    </citation>
    <scope>NUCLEOTIDE SEQUENCE [LARGE SCALE GENOMIC DNA]</scope>
    <source>
        <strain evidence="4">cv. AL8/78</strain>
    </source>
</reference>
<feature type="domain" description="FAR1" evidence="2">
    <location>
        <begin position="104"/>
        <end position="144"/>
    </location>
</feature>
<evidence type="ECO:0000313" key="3">
    <source>
        <dbReference type="EnsemblPlants" id="AET7Gv21362400.18"/>
    </source>
</evidence>
<dbReference type="Gramene" id="AET7Gv21362400.18">
    <property type="protein sequence ID" value="AET7Gv21362400.18"/>
    <property type="gene ID" value="AET7Gv21362400"/>
</dbReference>
<dbReference type="PANTHER" id="PTHR46328">
    <property type="entry name" value="FAR-RED IMPAIRED RESPONSIVE (FAR1) FAMILY PROTEIN-RELATED"/>
    <property type="match status" value="1"/>
</dbReference>
<proteinExistence type="predicted"/>
<dbReference type="Proteomes" id="UP000015105">
    <property type="component" value="Chromosome 7D"/>
</dbReference>
<keyword evidence="4" id="KW-1185">Reference proteome</keyword>
<dbReference type="InterPro" id="IPR004330">
    <property type="entry name" value="FAR1_DNA_bnd_dom"/>
</dbReference>
<evidence type="ECO:0000313" key="4">
    <source>
        <dbReference type="Proteomes" id="UP000015105"/>
    </source>
</evidence>
<feature type="compositionally biased region" description="Low complexity" evidence="1">
    <location>
        <begin position="69"/>
        <end position="82"/>
    </location>
</feature>
<feature type="compositionally biased region" description="Pro residues" evidence="1">
    <location>
        <begin position="13"/>
        <end position="35"/>
    </location>
</feature>
<organism evidence="3 4">
    <name type="scientific">Aegilops tauschii subsp. strangulata</name>
    <name type="common">Goatgrass</name>
    <dbReference type="NCBI Taxonomy" id="200361"/>
    <lineage>
        <taxon>Eukaryota</taxon>
        <taxon>Viridiplantae</taxon>
        <taxon>Streptophyta</taxon>
        <taxon>Embryophyta</taxon>
        <taxon>Tracheophyta</taxon>
        <taxon>Spermatophyta</taxon>
        <taxon>Magnoliopsida</taxon>
        <taxon>Liliopsida</taxon>
        <taxon>Poales</taxon>
        <taxon>Poaceae</taxon>
        <taxon>BOP clade</taxon>
        <taxon>Pooideae</taxon>
        <taxon>Triticodae</taxon>
        <taxon>Triticeae</taxon>
        <taxon>Triticinae</taxon>
        <taxon>Aegilops</taxon>
    </lineage>
</organism>
<protein>
    <recommendedName>
        <fullName evidence="2">FAR1 domain-containing protein</fullName>
    </recommendedName>
</protein>
<dbReference type="EnsemblPlants" id="AET7Gv21362400.18">
    <property type="protein sequence ID" value="AET7Gv21362400.18"/>
    <property type="gene ID" value="AET7Gv21362400"/>
</dbReference>
<sequence>TTASSPATHRASPPKPKYPIATPAPPPPPPPPPEPNASAAFSGSSPAQTTSTAASARPEDHQSPPSGDASTSAAIAAAAASARPEECTPRMDMEFETELQAYDLYRLYAFKLGFNVRRRYTNRSKTSGEVTSCKFACSREGFKDH</sequence>
<reference evidence="4" key="2">
    <citation type="journal article" date="2017" name="Nat. Plants">
        <title>The Aegilops tauschii genome reveals multiple impacts of transposons.</title>
        <authorList>
            <person name="Zhao G."/>
            <person name="Zou C."/>
            <person name="Li K."/>
            <person name="Wang K."/>
            <person name="Li T."/>
            <person name="Gao L."/>
            <person name="Zhang X."/>
            <person name="Wang H."/>
            <person name="Yang Z."/>
            <person name="Liu X."/>
            <person name="Jiang W."/>
            <person name="Mao L."/>
            <person name="Kong X."/>
            <person name="Jiao Y."/>
            <person name="Jia J."/>
        </authorList>
    </citation>
    <scope>NUCLEOTIDE SEQUENCE [LARGE SCALE GENOMIC DNA]</scope>
    <source>
        <strain evidence="4">cv. AL8/78</strain>
    </source>
</reference>
<evidence type="ECO:0000259" key="2">
    <source>
        <dbReference type="Pfam" id="PF03101"/>
    </source>
</evidence>
<feature type="compositionally biased region" description="Low complexity" evidence="1">
    <location>
        <begin position="36"/>
        <end position="56"/>
    </location>
</feature>